<keyword evidence="4" id="KW-1185">Reference proteome</keyword>
<dbReference type="SUPFAM" id="SSF53474">
    <property type="entry name" value="alpha/beta-Hydrolases"/>
    <property type="match status" value="1"/>
</dbReference>
<comment type="caution">
    <text evidence="3">The sequence shown here is derived from an EMBL/GenBank/DDBJ whole genome shotgun (WGS) entry which is preliminary data.</text>
</comment>
<proteinExistence type="inferred from homology"/>
<gene>
    <name evidence="3" type="ORF">RM812_18620</name>
</gene>
<comment type="similarity">
    <text evidence="1">Belongs to the thioesterase family.</text>
</comment>
<dbReference type="Gene3D" id="3.40.50.1820">
    <property type="entry name" value="alpha/beta hydrolase"/>
    <property type="match status" value="1"/>
</dbReference>
<dbReference type="InterPro" id="IPR029058">
    <property type="entry name" value="AB_hydrolase_fold"/>
</dbReference>
<reference evidence="3" key="1">
    <citation type="submission" date="2024-05" db="EMBL/GenBank/DDBJ databases">
        <title>30 novel species of actinomycetes from the DSMZ collection.</title>
        <authorList>
            <person name="Nouioui I."/>
        </authorList>
    </citation>
    <scope>NUCLEOTIDE SEQUENCE</scope>
    <source>
        <strain evidence="3">DSM 40712</strain>
    </source>
</reference>
<evidence type="ECO:0000313" key="4">
    <source>
        <dbReference type="Proteomes" id="UP001180724"/>
    </source>
</evidence>
<name>A0ABU3AQW4_9ACTN</name>
<sequence>MSDERPITLFGHSMGALVALETARVFQAGGTRVAHLFASGTRNAASYPPPAARRGRERRRGLLMDTLVGLGGTGPELAADRTFRDLVLPYVRSDALMLDTYGFSMEPQLHCPVPQSSATKTSMRIADPGTS</sequence>
<evidence type="ECO:0000313" key="3">
    <source>
        <dbReference type="EMBL" id="MDT0612215.1"/>
    </source>
</evidence>
<dbReference type="PANTHER" id="PTHR11487">
    <property type="entry name" value="THIOESTERASE"/>
    <property type="match status" value="1"/>
</dbReference>
<organism evidence="3 4">
    <name type="scientific">Streptomyces lancefieldiae</name>
    <dbReference type="NCBI Taxonomy" id="3075520"/>
    <lineage>
        <taxon>Bacteria</taxon>
        <taxon>Bacillati</taxon>
        <taxon>Actinomycetota</taxon>
        <taxon>Actinomycetes</taxon>
        <taxon>Kitasatosporales</taxon>
        <taxon>Streptomycetaceae</taxon>
        <taxon>Streptomyces</taxon>
    </lineage>
</organism>
<evidence type="ECO:0000256" key="1">
    <source>
        <dbReference type="ARBA" id="ARBA00007169"/>
    </source>
</evidence>
<evidence type="ECO:0000259" key="2">
    <source>
        <dbReference type="Pfam" id="PF00975"/>
    </source>
</evidence>
<feature type="domain" description="Thioesterase" evidence="2">
    <location>
        <begin position="3"/>
        <end position="106"/>
    </location>
</feature>
<protein>
    <submittedName>
        <fullName evidence="3">Alpha/beta fold hydrolase</fullName>
    </submittedName>
</protein>
<dbReference type="RefSeq" id="WP_311573784.1">
    <property type="nucleotide sequence ID" value="NZ_JAVRFH010000017.1"/>
</dbReference>
<dbReference type="GO" id="GO:0016787">
    <property type="term" value="F:hydrolase activity"/>
    <property type="evidence" value="ECO:0007669"/>
    <property type="project" value="UniProtKB-KW"/>
</dbReference>
<keyword evidence="3" id="KW-0378">Hydrolase</keyword>
<dbReference type="InterPro" id="IPR001031">
    <property type="entry name" value="Thioesterase"/>
</dbReference>
<accession>A0ABU3AQW4</accession>
<dbReference type="Proteomes" id="UP001180724">
    <property type="component" value="Unassembled WGS sequence"/>
</dbReference>
<dbReference type="InterPro" id="IPR012223">
    <property type="entry name" value="TEII"/>
</dbReference>
<dbReference type="EMBL" id="JAVRFH010000017">
    <property type="protein sequence ID" value="MDT0612215.1"/>
    <property type="molecule type" value="Genomic_DNA"/>
</dbReference>
<dbReference type="PANTHER" id="PTHR11487:SF0">
    <property type="entry name" value="S-ACYL FATTY ACID SYNTHASE THIOESTERASE, MEDIUM CHAIN"/>
    <property type="match status" value="1"/>
</dbReference>
<dbReference type="Pfam" id="PF00975">
    <property type="entry name" value="Thioesterase"/>
    <property type="match status" value="1"/>
</dbReference>